<proteinExistence type="predicted"/>
<evidence type="ECO:0000313" key="1">
    <source>
        <dbReference type="EMBL" id="CAH1111413.1"/>
    </source>
</evidence>
<organism evidence="1 2">
    <name type="scientific">Psylliodes chrysocephalus</name>
    <dbReference type="NCBI Taxonomy" id="3402493"/>
    <lineage>
        <taxon>Eukaryota</taxon>
        <taxon>Metazoa</taxon>
        <taxon>Ecdysozoa</taxon>
        <taxon>Arthropoda</taxon>
        <taxon>Hexapoda</taxon>
        <taxon>Insecta</taxon>
        <taxon>Pterygota</taxon>
        <taxon>Neoptera</taxon>
        <taxon>Endopterygota</taxon>
        <taxon>Coleoptera</taxon>
        <taxon>Polyphaga</taxon>
        <taxon>Cucujiformia</taxon>
        <taxon>Chrysomeloidea</taxon>
        <taxon>Chrysomelidae</taxon>
        <taxon>Galerucinae</taxon>
        <taxon>Alticini</taxon>
        <taxon>Psylliodes</taxon>
    </lineage>
</organism>
<dbReference type="AlphaFoldDB" id="A0A9P0D3L8"/>
<reference evidence="1" key="1">
    <citation type="submission" date="2022-01" db="EMBL/GenBank/DDBJ databases">
        <authorList>
            <person name="King R."/>
        </authorList>
    </citation>
    <scope>NUCLEOTIDE SEQUENCE</scope>
</reference>
<dbReference type="Proteomes" id="UP001153636">
    <property type="component" value="Chromosome 6"/>
</dbReference>
<evidence type="ECO:0000313" key="2">
    <source>
        <dbReference type="Proteomes" id="UP001153636"/>
    </source>
</evidence>
<protein>
    <submittedName>
        <fullName evidence="1">Uncharacterized protein</fullName>
    </submittedName>
</protein>
<keyword evidence="2" id="KW-1185">Reference proteome</keyword>
<gene>
    <name evidence="1" type="ORF">PSYICH_LOCUS12489</name>
</gene>
<sequence>MLIPPRCEIIKFCHTDIKDESIVLSDQLCDGVFVAGILVKPDDCNRIPVKILNIRNEAVNLKNFVPKVEKLDNYNLEELLAKKTLRKDYQEFVSLGCDKIVANKSRSPINTPLFVEDGNVPIVQKCIIPELHILQGFVNNLFWIVLVPLLGKEKALLWPQKLKLVSKNYHGEAFEGNACRTLLKRADVLLEPEISEHLGGFLALQPFIADFRAMDKIVHSCFAVRRVKSELSHHN</sequence>
<accession>A0A9P0D3L8</accession>
<dbReference type="OrthoDB" id="6782448at2759"/>
<name>A0A9P0D3L8_9CUCU</name>
<dbReference type="EMBL" id="OV651818">
    <property type="protein sequence ID" value="CAH1111413.1"/>
    <property type="molecule type" value="Genomic_DNA"/>
</dbReference>